<dbReference type="InterPro" id="IPR036390">
    <property type="entry name" value="WH_DNA-bd_sf"/>
</dbReference>
<comment type="caution">
    <text evidence="5">The sequence shown here is derived from an EMBL/GenBank/DDBJ whole genome shotgun (WGS) entry which is preliminary data.</text>
</comment>
<dbReference type="CDD" id="cd00090">
    <property type="entry name" value="HTH_ARSR"/>
    <property type="match status" value="1"/>
</dbReference>
<organism evidence="5 6">
    <name type="scientific">Ktedonospora formicarum</name>
    <dbReference type="NCBI Taxonomy" id="2778364"/>
    <lineage>
        <taxon>Bacteria</taxon>
        <taxon>Bacillati</taxon>
        <taxon>Chloroflexota</taxon>
        <taxon>Ktedonobacteria</taxon>
        <taxon>Ktedonobacterales</taxon>
        <taxon>Ktedonobacteraceae</taxon>
        <taxon>Ktedonospora</taxon>
    </lineage>
</organism>
<dbReference type="EMBL" id="BNJF01000006">
    <property type="protein sequence ID" value="GHO49698.1"/>
    <property type="molecule type" value="Genomic_DNA"/>
</dbReference>
<evidence type="ECO:0000256" key="3">
    <source>
        <dbReference type="ARBA" id="ARBA00023163"/>
    </source>
</evidence>
<keyword evidence="1" id="KW-0805">Transcription regulation</keyword>
<dbReference type="InterPro" id="IPR001845">
    <property type="entry name" value="HTH_ArsR_DNA-bd_dom"/>
</dbReference>
<dbReference type="PRINTS" id="PR00778">
    <property type="entry name" value="HTHARSR"/>
</dbReference>
<dbReference type="GO" id="GO:0003700">
    <property type="term" value="F:DNA-binding transcription factor activity"/>
    <property type="evidence" value="ECO:0007669"/>
    <property type="project" value="InterPro"/>
</dbReference>
<name>A0A8J3ICD0_9CHLR</name>
<dbReference type="PROSITE" id="PS50987">
    <property type="entry name" value="HTH_ARSR_2"/>
    <property type="match status" value="1"/>
</dbReference>
<accession>A0A8J3ICD0</accession>
<gene>
    <name evidence="5" type="ORF">KSX_78610</name>
</gene>
<dbReference type="InterPro" id="IPR011991">
    <property type="entry name" value="ArsR-like_HTH"/>
</dbReference>
<dbReference type="InterPro" id="IPR036388">
    <property type="entry name" value="WH-like_DNA-bd_sf"/>
</dbReference>
<sequence>MDRVARQLKALVDPFRLHLLQILAQANETLCVSEIVQRCTLAQPAISCHLCILRDMGLVGVTKQGAYAYYSVKAETLAEVGPWQTRHR</sequence>
<keyword evidence="3" id="KW-0804">Transcription</keyword>
<dbReference type="Gene3D" id="1.10.10.10">
    <property type="entry name" value="Winged helix-like DNA-binding domain superfamily/Winged helix DNA-binding domain"/>
    <property type="match status" value="1"/>
</dbReference>
<feature type="domain" description="HTH arsR-type" evidence="4">
    <location>
        <begin position="1"/>
        <end position="88"/>
    </location>
</feature>
<dbReference type="SMART" id="SM00418">
    <property type="entry name" value="HTH_ARSR"/>
    <property type="match status" value="1"/>
</dbReference>
<dbReference type="AlphaFoldDB" id="A0A8J3ICD0"/>
<dbReference type="NCBIfam" id="NF033788">
    <property type="entry name" value="HTH_metalloreg"/>
    <property type="match status" value="1"/>
</dbReference>
<dbReference type="Proteomes" id="UP000612362">
    <property type="component" value="Unassembled WGS sequence"/>
</dbReference>
<evidence type="ECO:0000256" key="2">
    <source>
        <dbReference type="ARBA" id="ARBA00023125"/>
    </source>
</evidence>
<protein>
    <recommendedName>
        <fullName evidence="4">HTH arsR-type domain-containing protein</fullName>
    </recommendedName>
</protein>
<evidence type="ECO:0000313" key="6">
    <source>
        <dbReference type="Proteomes" id="UP000612362"/>
    </source>
</evidence>
<evidence type="ECO:0000256" key="1">
    <source>
        <dbReference type="ARBA" id="ARBA00023015"/>
    </source>
</evidence>
<keyword evidence="2" id="KW-0238">DNA-binding</keyword>
<dbReference type="SUPFAM" id="SSF46785">
    <property type="entry name" value="Winged helix' DNA-binding domain"/>
    <property type="match status" value="1"/>
</dbReference>
<keyword evidence="6" id="KW-1185">Reference proteome</keyword>
<evidence type="ECO:0000259" key="4">
    <source>
        <dbReference type="PROSITE" id="PS50987"/>
    </source>
</evidence>
<reference evidence="5" key="1">
    <citation type="submission" date="2020-10" db="EMBL/GenBank/DDBJ databases">
        <title>Taxonomic study of unclassified bacteria belonging to the class Ktedonobacteria.</title>
        <authorList>
            <person name="Yabe S."/>
            <person name="Wang C.M."/>
            <person name="Zheng Y."/>
            <person name="Sakai Y."/>
            <person name="Cavaletti L."/>
            <person name="Monciardini P."/>
            <person name="Donadio S."/>
        </authorList>
    </citation>
    <scope>NUCLEOTIDE SEQUENCE</scope>
    <source>
        <strain evidence="5">SOSP1-1</strain>
    </source>
</reference>
<dbReference type="GO" id="GO:0003677">
    <property type="term" value="F:DNA binding"/>
    <property type="evidence" value="ECO:0007669"/>
    <property type="project" value="UniProtKB-KW"/>
</dbReference>
<dbReference type="PANTHER" id="PTHR33154:SF33">
    <property type="entry name" value="TRANSCRIPTIONAL REPRESSOR SDPR"/>
    <property type="match status" value="1"/>
</dbReference>
<dbReference type="InterPro" id="IPR051081">
    <property type="entry name" value="HTH_MetalResp_TranReg"/>
</dbReference>
<dbReference type="PANTHER" id="PTHR33154">
    <property type="entry name" value="TRANSCRIPTIONAL REGULATOR, ARSR FAMILY"/>
    <property type="match status" value="1"/>
</dbReference>
<evidence type="ECO:0000313" key="5">
    <source>
        <dbReference type="EMBL" id="GHO49698.1"/>
    </source>
</evidence>
<dbReference type="Pfam" id="PF01022">
    <property type="entry name" value="HTH_5"/>
    <property type="match status" value="1"/>
</dbReference>
<proteinExistence type="predicted"/>